<accession>A0AB37XP80</accession>
<evidence type="ECO:0000256" key="1">
    <source>
        <dbReference type="ARBA" id="ARBA00022448"/>
    </source>
</evidence>
<dbReference type="InterPro" id="IPR027417">
    <property type="entry name" value="P-loop_NTPase"/>
</dbReference>
<evidence type="ECO:0000313" key="4">
    <source>
        <dbReference type="EMBL" id="RZI00533.1"/>
    </source>
</evidence>
<dbReference type="Proteomes" id="UP000294017">
    <property type="component" value="Unassembled WGS sequence"/>
</dbReference>
<dbReference type="GO" id="GO:0005524">
    <property type="term" value="F:ATP binding"/>
    <property type="evidence" value="ECO:0007669"/>
    <property type="project" value="UniProtKB-KW"/>
</dbReference>
<sequence>PTSNMDIEIREYLWSIIENLKEDNRTILYTSHYIEEVERMSDKIILIENGEIILNDSTSHIRTNQQSQITLSDEYIRKLKLDKDDLVIQKNHNGTIKIITSNVNDTILYLQQLHINLDDIEIQKVSIVDSYFNNKKQRGSNYDTKLLENRI</sequence>
<protein>
    <submittedName>
        <fullName evidence="4">ABC transporter ATP-binding protein</fullName>
    </submittedName>
</protein>
<comment type="caution">
    <text evidence="4">The sequence shown here is derived from an EMBL/GenBank/DDBJ whole genome shotgun (WGS) entry which is preliminary data.</text>
</comment>
<proteinExistence type="predicted"/>
<dbReference type="Gene3D" id="3.40.50.300">
    <property type="entry name" value="P-loop containing nucleotide triphosphate hydrolases"/>
    <property type="match status" value="1"/>
</dbReference>
<organism evidence="4 5">
    <name type="scientific">Staphylococcus aureus</name>
    <dbReference type="NCBI Taxonomy" id="1280"/>
    <lineage>
        <taxon>Bacteria</taxon>
        <taxon>Bacillati</taxon>
        <taxon>Bacillota</taxon>
        <taxon>Bacilli</taxon>
        <taxon>Bacillales</taxon>
        <taxon>Staphylococcaceae</taxon>
        <taxon>Staphylococcus</taxon>
    </lineage>
</organism>
<feature type="non-terminal residue" evidence="4">
    <location>
        <position position="1"/>
    </location>
</feature>
<dbReference type="InterPro" id="IPR050763">
    <property type="entry name" value="ABC_transporter_ATP-binding"/>
</dbReference>
<keyword evidence="1" id="KW-0813">Transport</keyword>
<reference evidence="4 5" key="1">
    <citation type="submission" date="2018-11" db="EMBL/GenBank/DDBJ databases">
        <title>Genomic profiling of Staphylococcus species from a Poultry farm system in KwaZulu-Natal, South Africa.</title>
        <authorList>
            <person name="Amoako D.G."/>
            <person name="Somboro A.M."/>
            <person name="Abia A.L.K."/>
            <person name="Bester L.A."/>
            <person name="Essack S.Y."/>
        </authorList>
    </citation>
    <scope>NUCLEOTIDE SEQUENCE [LARGE SCALE GENOMIC DNA]</scope>
    <source>
        <strain evidence="4 5">SA12</strain>
    </source>
</reference>
<evidence type="ECO:0000256" key="3">
    <source>
        <dbReference type="ARBA" id="ARBA00022840"/>
    </source>
</evidence>
<dbReference type="AlphaFoldDB" id="A0AB37XP80"/>
<evidence type="ECO:0000313" key="5">
    <source>
        <dbReference type="Proteomes" id="UP000294017"/>
    </source>
</evidence>
<dbReference type="SUPFAM" id="SSF52540">
    <property type="entry name" value="P-loop containing nucleoside triphosphate hydrolases"/>
    <property type="match status" value="1"/>
</dbReference>
<evidence type="ECO:0000256" key="2">
    <source>
        <dbReference type="ARBA" id="ARBA00022741"/>
    </source>
</evidence>
<keyword evidence="2" id="KW-0547">Nucleotide-binding</keyword>
<keyword evidence="3 4" id="KW-0067">ATP-binding</keyword>
<gene>
    <name evidence="4" type="ORF">EIH03_16825</name>
</gene>
<dbReference type="EMBL" id="RQTF01000648">
    <property type="protein sequence ID" value="RZI00533.1"/>
    <property type="molecule type" value="Genomic_DNA"/>
</dbReference>
<dbReference type="PANTHER" id="PTHR42711">
    <property type="entry name" value="ABC TRANSPORTER ATP-BINDING PROTEIN"/>
    <property type="match status" value="1"/>
</dbReference>
<name>A0AB37XP80_STAAU</name>
<dbReference type="PANTHER" id="PTHR42711:SF17">
    <property type="entry name" value="ABC TRANSPORTER ATP-BINDING PROTEIN"/>
    <property type="match status" value="1"/>
</dbReference>